<organism evidence="2 3">
    <name type="scientific">Allacma fusca</name>
    <dbReference type="NCBI Taxonomy" id="39272"/>
    <lineage>
        <taxon>Eukaryota</taxon>
        <taxon>Metazoa</taxon>
        <taxon>Ecdysozoa</taxon>
        <taxon>Arthropoda</taxon>
        <taxon>Hexapoda</taxon>
        <taxon>Collembola</taxon>
        <taxon>Symphypleona</taxon>
        <taxon>Sminthuridae</taxon>
        <taxon>Allacma</taxon>
    </lineage>
</organism>
<evidence type="ECO:0000313" key="2">
    <source>
        <dbReference type="EMBL" id="CAG7817049.1"/>
    </source>
</evidence>
<proteinExistence type="predicted"/>
<accession>A0A8J2PK68</accession>
<reference evidence="2" key="1">
    <citation type="submission" date="2021-06" db="EMBL/GenBank/DDBJ databases">
        <authorList>
            <person name="Hodson N. C."/>
            <person name="Mongue J. A."/>
            <person name="Jaron S. K."/>
        </authorList>
    </citation>
    <scope>NUCLEOTIDE SEQUENCE</scope>
</reference>
<dbReference type="EMBL" id="CAJVCH010385435">
    <property type="protein sequence ID" value="CAG7817049.1"/>
    <property type="molecule type" value="Genomic_DNA"/>
</dbReference>
<evidence type="ECO:0000256" key="1">
    <source>
        <dbReference type="SAM" id="Phobius"/>
    </source>
</evidence>
<keyword evidence="3" id="KW-1185">Reference proteome</keyword>
<evidence type="ECO:0000313" key="3">
    <source>
        <dbReference type="Proteomes" id="UP000708208"/>
    </source>
</evidence>
<keyword evidence="1" id="KW-1133">Transmembrane helix</keyword>
<dbReference type="AlphaFoldDB" id="A0A8J2PK68"/>
<dbReference type="Proteomes" id="UP000708208">
    <property type="component" value="Unassembled WGS sequence"/>
</dbReference>
<name>A0A8J2PK68_9HEXA</name>
<protein>
    <submittedName>
        <fullName evidence="2">Uncharacterized protein</fullName>
    </submittedName>
</protein>
<gene>
    <name evidence="2" type="ORF">AFUS01_LOCUS27637</name>
</gene>
<feature type="transmembrane region" description="Helical" evidence="1">
    <location>
        <begin position="20"/>
        <end position="41"/>
    </location>
</feature>
<sequence>MHGFKLLWNGKTSAPVKLHAFLMNLVFLIPGFFVGSSRSRLTTTYSFLERRREKISSNLGWEEICLPASMSTCCQRALYPLQELR</sequence>
<keyword evidence="1" id="KW-0812">Transmembrane</keyword>
<comment type="caution">
    <text evidence="2">The sequence shown here is derived from an EMBL/GenBank/DDBJ whole genome shotgun (WGS) entry which is preliminary data.</text>
</comment>
<keyword evidence="1" id="KW-0472">Membrane</keyword>